<dbReference type="Proteomes" id="UP000009046">
    <property type="component" value="Unassembled WGS sequence"/>
</dbReference>
<evidence type="ECO:0000256" key="2">
    <source>
        <dbReference type="ARBA" id="ARBA00022630"/>
    </source>
</evidence>
<comment type="similarity">
    <text evidence="10">Belongs to the aromatic-ring hydroxylase family. KMO subfamily.</text>
</comment>
<evidence type="ECO:0000256" key="9">
    <source>
        <dbReference type="ARBA" id="ARBA00047818"/>
    </source>
</evidence>
<protein>
    <recommendedName>
        <fullName evidence="10">Kynurenine 3-monooxygenase</fullName>
        <ecNumber evidence="10">1.14.13.9</ecNumber>
    </recommendedName>
    <alternativeName>
        <fullName evidence="10">Kynurenine 3-hydroxylase</fullName>
    </alternativeName>
</protein>
<feature type="domain" description="FAD-binding" evidence="12">
    <location>
        <begin position="32"/>
        <end position="353"/>
    </location>
</feature>
<dbReference type="OMA" id="REFMFIA"/>
<accession>E0VU04</accession>
<dbReference type="EMBL" id="AAZO01005385">
    <property type="status" value="NOT_ANNOTATED_CDS"/>
    <property type="molecule type" value="Genomic_DNA"/>
</dbReference>
<dbReference type="PRINTS" id="PR00420">
    <property type="entry name" value="RNGMNOXGNASE"/>
</dbReference>
<dbReference type="GO" id="GO:0019805">
    <property type="term" value="P:quinolinate biosynthetic process"/>
    <property type="evidence" value="ECO:0007669"/>
    <property type="project" value="UniProtKB-UniRule"/>
</dbReference>
<comment type="cofactor">
    <cofactor evidence="1 10">
        <name>FAD</name>
        <dbReference type="ChEBI" id="CHEBI:57692"/>
    </cofactor>
</comment>
<reference evidence="13" key="1">
    <citation type="submission" date="2007-04" db="EMBL/GenBank/DDBJ databases">
        <title>Annotation of Pediculus humanus corporis strain USDA.</title>
        <authorList>
            <person name="Kirkness E."/>
            <person name="Hannick L."/>
            <person name="Hass B."/>
            <person name="Bruggner R."/>
            <person name="Lawson D."/>
            <person name="Bidwell S."/>
            <person name="Joardar V."/>
            <person name="Caler E."/>
            <person name="Walenz B."/>
            <person name="Inman J."/>
            <person name="Schobel S."/>
            <person name="Galinsky K."/>
            <person name="Amedeo P."/>
            <person name="Strausberg R."/>
        </authorList>
    </citation>
    <scope>NUCLEOTIDE SEQUENCE</scope>
    <source>
        <strain evidence="13">USDA</strain>
    </source>
</reference>
<dbReference type="STRING" id="121224.E0VU04"/>
<dbReference type="CTD" id="8230891"/>
<dbReference type="GO" id="GO:0006569">
    <property type="term" value="P:L-tryptophan catabolic process"/>
    <property type="evidence" value="ECO:0007669"/>
    <property type="project" value="UniProtKB-UniRule"/>
</dbReference>
<dbReference type="PANTHER" id="PTHR46028">
    <property type="entry name" value="KYNURENINE 3-MONOOXYGENASE"/>
    <property type="match status" value="1"/>
</dbReference>
<dbReference type="InterPro" id="IPR027545">
    <property type="entry name" value="Kynurenine_monooxygenase"/>
</dbReference>
<dbReference type="GO" id="GO:0034354">
    <property type="term" value="P:'de novo' NAD+ biosynthetic process from L-tryptophan"/>
    <property type="evidence" value="ECO:0007669"/>
    <property type="project" value="UniProtKB-UniRule"/>
</dbReference>
<dbReference type="InterPro" id="IPR002938">
    <property type="entry name" value="FAD-bd"/>
</dbReference>
<keyword evidence="5 10" id="KW-0521">NADP</keyword>
<comment type="pathway">
    <text evidence="10">Cofactor biosynthesis; NAD(+) biosynthesis; quinolinate from L-kynurenine: step 1/3.</text>
</comment>
<dbReference type="EC" id="1.14.13.9" evidence="10"/>
<dbReference type="RefSeq" id="XP_002429598.1">
    <property type="nucleotide sequence ID" value="XM_002429553.1"/>
</dbReference>
<feature type="region of interest" description="Disordered" evidence="11">
    <location>
        <begin position="1"/>
        <end position="25"/>
    </location>
</feature>
<comment type="function">
    <text evidence="10">Catalyzes the hydroxylation of L-kynurenine (L-Kyn) to form 3-hydroxy-L-kynurenine (L-3OHKyn). Required for synthesis of quinolinic acid.</text>
</comment>
<reference evidence="14" key="3">
    <citation type="submission" date="2020-05" db="UniProtKB">
        <authorList>
            <consortium name="EnsemblMetazoa"/>
        </authorList>
    </citation>
    <scope>IDENTIFICATION</scope>
    <source>
        <strain evidence="14">USDA</strain>
    </source>
</reference>
<evidence type="ECO:0000256" key="10">
    <source>
        <dbReference type="HAMAP-Rule" id="MF_03018"/>
    </source>
</evidence>
<evidence type="ECO:0000256" key="5">
    <source>
        <dbReference type="ARBA" id="ARBA00022857"/>
    </source>
</evidence>
<gene>
    <name evidence="14" type="primary">8230891</name>
    <name evidence="13" type="ORF">Phum_PHUM441230</name>
</gene>
<keyword evidence="6 10" id="KW-0560">Oxidoreductase</keyword>
<dbReference type="InterPro" id="IPR036188">
    <property type="entry name" value="FAD/NAD-bd_sf"/>
</dbReference>
<evidence type="ECO:0000256" key="1">
    <source>
        <dbReference type="ARBA" id="ARBA00001974"/>
    </source>
</evidence>
<dbReference type="EMBL" id="DS235777">
    <property type="protein sequence ID" value="EEB16860.1"/>
    <property type="molecule type" value="Genomic_DNA"/>
</dbReference>
<evidence type="ECO:0000259" key="12">
    <source>
        <dbReference type="Pfam" id="PF01494"/>
    </source>
</evidence>
<dbReference type="GO" id="GO:0043420">
    <property type="term" value="P:anthranilate metabolic process"/>
    <property type="evidence" value="ECO:0007669"/>
    <property type="project" value="UniProtKB-UniRule"/>
</dbReference>
<dbReference type="GO" id="GO:0071949">
    <property type="term" value="F:FAD binding"/>
    <property type="evidence" value="ECO:0007669"/>
    <property type="project" value="InterPro"/>
</dbReference>
<dbReference type="UniPathway" id="UPA00253">
    <property type="reaction ID" value="UER00328"/>
</dbReference>
<evidence type="ECO:0000256" key="11">
    <source>
        <dbReference type="SAM" id="MobiDB-lite"/>
    </source>
</evidence>
<keyword evidence="4 10" id="KW-0274">FAD</keyword>
<keyword evidence="2 10" id="KW-0285">Flavoprotein</keyword>
<keyword evidence="15" id="KW-1185">Reference proteome</keyword>
<reference evidence="13" key="2">
    <citation type="submission" date="2007-04" db="EMBL/GenBank/DDBJ databases">
        <title>The genome of the human body louse.</title>
        <authorList>
            <consortium name="The Human Body Louse Genome Consortium"/>
            <person name="Kirkness E."/>
            <person name="Walenz B."/>
            <person name="Hass B."/>
            <person name="Bruggner R."/>
            <person name="Strausberg R."/>
        </authorList>
    </citation>
    <scope>NUCLEOTIDE SEQUENCE</scope>
    <source>
        <strain evidence="13">USDA</strain>
    </source>
</reference>
<dbReference type="GO" id="GO:0005741">
    <property type="term" value="C:mitochondrial outer membrane"/>
    <property type="evidence" value="ECO:0007669"/>
    <property type="project" value="TreeGrafter"/>
</dbReference>
<dbReference type="PANTHER" id="PTHR46028:SF2">
    <property type="entry name" value="KYNURENINE 3-MONOOXYGENASE"/>
    <property type="match status" value="1"/>
</dbReference>
<feature type="compositionally biased region" description="Low complexity" evidence="11">
    <location>
        <begin position="1"/>
        <end position="13"/>
    </location>
</feature>
<proteinExistence type="inferred from homology"/>
<organism>
    <name type="scientific">Pediculus humanus subsp. corporis</name>
    <name type="common">Body louse</name>
    <dbReference type="NCBI Taxonomy" id="121224"/>
    <lineage>
        <taxon>Eukaryota</taxon>
        <taxon>Metazoa</taxon>
        <taxon>Ecdysozoa</taxon>
        <taxon>Arthropoda</taxon>
        <taxon>Hexapoda</taxon>
        <taxon>Insecta</taxon>
        <taxon>Pterygota</taxon>
        <taxon>Neoptera</taxon>
        <taxon>Paraneoptera</taxon>
        <taxon>Psocodea</taxon>
        <taxon>Troctomorpha</taxon>
        <taxon>Phthiraptera</taxon>
        <taxon>Anoplura</taxon>
        <taxon>Pediculidae</taxon>
        <taxon>Pediculus</taxon>
    </lineage>
</organism>
<dbReference type="HAMAP" id="MF_01971">
    <property type="entry name" value="Kynurenine_monooxygenase"/>
    <property type="match status" value="1"/>
</dbReference>
<evidence type="ECO:0000313" key="15">
    <source>
        <dbReference type="Proteomes" id="UP000009046"/>
    </source>
</evidence>
<sequence length="452" mass="52322">MNFENRNNNNNSRNDYDDDDDDDTTKSGKSLNIAVIGGGPVGSLCACYLANHGHKVFLYEGREDIRTTELSKGRSVNLAISARGRAALKKIGLEREIIYEHGLPMIGRMIHDKNGTKNIIPYDEVGKQCIYSSSRKYVNELLLTAAEREFNVMTSFKTKLISLDSKKGIMKFTRTDTNEFFETTADVIIGADGAYSTVRKEFLKHPMFNYSQEYIEHGYVELSIPPDIHGQFLMEPNYLHIWPRDTFMMIALPNRDKSWTVTLFMPLKNFQELKKPETLLKFFQINFPDALNYMTEDGLIRDYFSTVPSHLVSIKCNPYHLKNKLLLIGDAAHAMVPFFGQGMNAGFEDCVLLENLVTKYKSDFNFIMPEFSKTRCRDAEAICDLAMYNYIEMRFLVNKKTFRLRKKLDNVLYKIFQNKWLPLYNSVTFTDMNYSKCIENRKFQDKNSKDFS</sequence>
<keyword evidence="8 10" id="KW-0496">Mitochondrion</keyword>
<dbReference type="FunCoup" id="E0VU04">
    <property type="interactions" value="171"/>
</dbReference>
<dbReference type="Gene3D" id="3.50.50.60">
    <property type="entry name" value="FAD/NAD(P)-binding domain"/>
    <property type="match status" value="1"/>
</dbReference>
<evidence type="ECO:0000256" key="3">
    <source>
        <dbReference type="ARBA" id="ARBA00022642"/>
    </source>
</evidence>
<evidence type="ECO:0000256" key="7">
    <source>
        <dbReference type="ARBA" id="ARBA00023033"/>
    </source>
</evidence>
<comment type="catalytic activity">
    <reaction evidence="9 10">
        <text>L-kynurenine + NADPH + O2 + H(+) = 3-hydroxy-L-kynurenine + NADP(+) + H2O</text>
        <dbReference type="Rhea" id="RHEA:20545"/>
        <dbReference type="ChEBI" id="CHEBI:15377"/>
        <dbReference type="ChEBI" id="CHEBI:15378"/>
        <dbReference type="ChEBI" id="CHEBI:15379"/>
        <dbReference type="ChEBI" id="CHEBI:57783"/>
        <dbReference type="ChEBI" id="CHEBI:57959"/>
        <dbReference type="ChEBI" id="CHEBI:58125"/>
        <dbReference type="ChEBI" id="CHEBI:58349"/>
        <dbReference type="EC" id="1.14.13.9"/>
    </reaction>
</comment>
<keyword evidence="7 10" id="KW-0503">Monooxygenase</keyword>
<dbReference type="VEuPathDB" id="VectorBase:PHUM441230"/>
<dbReference type="AlphaFoldDB" id="E0VU04"/>
<keyword evidence="10" id="KW-0472">Membrane</keyword>
<dbReference type="InParanoid" id="E0VU04"/>
<evidence type="ECO:0000313" key="13">
    <source>
        <dbReference type="EMBL" id="EEB16860.1"/>
    </source>
</evidence>
<evidence type="ECO:0000256" key="6">
    <source>
        <dbReference type="ARBA" id="ARBA00023002"/>
    </source>
</evidence>
<dbReference type="KEGG" id="phu:Phum_PHUM441230"/>
<keyword evidence="3 10" id="KW-0662">Pyridine nucleotide biosynthesis</keyword>
<evidence type="ECO:0000256" key="8">
    <source>
        <dbReference type="ARBA" id="ARBA00023128"/>
    </source>
</evidence>
<dbReference type="HOGENOM" id="CLU_023210_0_1_1"/>
<dbReference type="eggNOG" id="KOG2614">
    <property type="taxonomic scope" value="Eukaryota"/>
</dbReference>
<dbReference type="GO" id="GO:0070189">
    <property type="term" value="P:kynurenine metabolic process"/>
    <property type="evidence" value="ECO:0007669"/>
    <property type="project" value="TreeGrafter"/>
</dbReference>
<dbReference type="GO" id="GO:0004502">
    <property type="term" value="F:kynurenine 3-monooxygenase activity"/>
    <property type="evidence" value="ECO:0007669"/>
    <property type="project" value="UniProtKB-UniRule"/>
</dbReference>
<evidence type="ECO:0000256" key="4">
    <source>
        <dbReference type="ARBA" id="ARBA00022827"/>
    </source>
</evidence>
<dbReference type="Pfam" id="PF01494">
    <property type="entry name" value="FAD_binding_3"/>
    <property type="match status" value="1"/>
</dbReference>
<dbReference type="OrthoDB" id="10053569at2759"/>
<dbReference type="SUPFAM" id="SSF51905">
    <property type="entry name" value="FAD/NAD(P)-binding domain"/>
    <property type="match status" value="1"/>
</dbReference>
<dbReference type="GeneID" id="8230891"/>
<dbReference type="FunFam" id="3.50.50.60:FF:000129">
    <property type="entry name" value="Kynurenine 3-monooxygenase"/>
    <property type="match status" value="1"/>
</dbReference>
<evidence type="ECO:0000313" key="14">
    <source>
        <dbReference type="EnsemblMetazoa" id="PHUM441230-PA"/>
    </source>
</evidence>
<name>E0VU04_PEDHC</name>
<comment type="subcellular location">
    <subcellularLocation>
        <location evidence="10">Mitochondrion</location>
    </subcellularLocation>
    <subcellularLocation>
        <location evidence="10">Membrane</location>
        <topology evidence="10">Multi-pass membrane protein</topology>
    </subcellularLocation>
</comment>
<dbReference type="EnsemblMetazoa" id="PHUM441230-RA">
    <property type="protein sequence ID" value="PHUM441230-PA"/>
    <property type="gene ID" value="PHUM441230"/>
</dbReference>